<dbReference type="KEGG" id="siw:GH266_06730"/>
<dbReference type="Proteomes" id="UP000435648">
    <property type="component" value="Chromosome"/>
</dbReference>
<sequence>MSDTKIDQTAAPSSDPATRRARRASLPRHAKVRVAKREVADPAAAFEVLDLARIAHVGFVDEGRPMVIPMLHARIERTLYIHGAKATRIVKGMQDRAPVCLTVTLLDGIVVARSAFHHSMNYRSVVVHGAVRHVVGDREREAALVALTDRLLPGRWDEVRPMTDKELAATGVLAIEVEHITMKRREGPPVDDEADYALPVWAGVVELAETVTAVTPDERLAPDVPLPRSLRGPGAAEAPAAPASSPGLSRGRGAA</sequence>
<dbReference type="OrthoDB" id="116031at2"/>
<evidence type="ECO:0000313" key="3">
    <source>
        <dbReference type="Proteomes" id="UP000435648"/>
    </source>
</evidence>
<accession>A0A857C5L1</accession>
<dbReference type="Gene3D" id="2.30.110.10">
    <property type="entry name" value="Electron Transport, Fmn-binding Protein, Chain A"/>
    <property type="match status" value="1"/>
</dbReference>
<evidence type="ECO:0000256" key="1">
    <source>
        <dbReference type="SAM" id="MobiDB-lite"/>
    </source>
</evidence>
<evidence type="ECO:0000313" key="2">
    <source>
        <dbReference type="EMBL" id="QGZ34233.1"/>
    </source>
</evidence>
<dbReference type="EMBL" id="CP046908">
    <property type="protein sequence ID" value="QGZ34233.1"/>
    <property type="molecule type" value="Genomic_DNA"/>
</dbReference>
<dbReference type="SUPFAM" id="SSF50475">
    <property type="entry name" value="FMN-binding split barrel"/>
    <property type="match status" value="1"/>
</dbReference>
<organism evidence="2 3">
    <name type="scientific">Stappia indica</name>
    <dbReference type="NCBI Taxonomy" id="538381"/>
    <lineage>
        <taxon>Bacteria</taxon>
        <taxon>Pseudomonadati</taxon>
        <taxon>Pseudomonadota</taxon>
        <taxon>Alphaproteobacteria</taxon>
        <taxon>Hyphomicrobiales</taxon>
        <taxon>Stappiaceae</taxon>
        <taxon>Stappia</taxon>
    </lineage>
</organism>
<dbReference type="AlphaFoldDB" id="A0A857C5L1"/>
<protein>
    <submittedName>
        <fullName evidence="2">Pyridoxamine 5'-phosphate oxidase family protein</fullName>
    </submittedName>
</protein>
<feature type="region of interest" description="Disordered" evidence="1">
    <location>
        <begin position="1"/>
        <end position="28"/>
    </location>
</feature>
<dbReference type="InterPro" id="IPR012349">
    <property type="entry name" value="Split_barrel_FMN-bd"/>
</dbReference>
<dbReference type="InterPro" id="IPR024747">
    <property type="entry name" value="Pyridox_Oxase-rel"/>
</dbReference>
<name>A0A857C5L1_9HYPH</name>
<gene>
    <name evidence="2" type="ORF">GH266_06730</name>
</gene>
<dbReference type="PANTHER" id="PTHR34071">
    <property type="entry name" value="5-NITROIMIDAZOLE ANTIBIOTICS RESISTANCE PROTEIN, NIMA-FAMILY-RELATED PROTEIN-RELATED"/>
    <property type="match status" value="1"/>
</dbReference>
<feature type="compositionally biased region" description="Basic residues" evidence="1">
    <location>
        <begin position="19"/>
        <end position="28"/>
    </location>
</feature>
<dbReference type="RefSeq" id="WP_158193212.1">
    <property type="nucleotide sequence ID" value="NZ_CP046908.1"/>
</dbReference>
<feature type="compositionally biased region" description="Low complexity" evidence="1">
    <location>
        <begin position="230"/>
        <end position="255"/>
    </location>
</feature>
<proteinExistence type="predicted"/>
<feature type="region of interest" description="Disordered" evidence="1">
    <location>
        <begin position="216"/>
        <end position="255"/>
    </location>
</feature>
<dbReference type="PANTHER" id="PTHR34071:SF2">
    <property type="entry name" value="FLAVIN-NUCLEOTIDE-BINDING PROTEIN"/>
    <property type="match status" value="1"/>
</dbReference>
<dbReference type="Pfam" id="PF12900">
    <property type="entry name" value="Pyridox_ox_2"/>
    <property type="match status" value="1"/>
</dbReference>
<reference evidence="2 3" key="1">
    <citation type="submission" date="2019-12" db="EMBL/GenBank/DDBJ databases">
        <title>The genome of Stappia indica PHM037.</title>
        <authorList>
            <person name="Kacar D."/>
            <person name="Galan B."/>
            <person name="Canedo L."/>
            <person name="Rodriguez P."/>
            <person name="de la Calle F."/>
            <person name="Garcia J.L."/>
        </authorList>
    </citation>
    <scope>NUCLEOTIDE SEQUENCE [LARGE SCALE GENOMIC DNA]</scope>
    <source>
        <strain evidence="2 3">PHM037</strain>
    </source>
</reference>